<dbReference type="SUPFAM" id="SSF54423">
    <property type="entry name" value="DsbC/DsbG N-terminal domain-like"/>
    <property type="match status" value="1"/>
</dbReference>
<dbReference type="Pfam" id="PF13098">
    <property type="entry name" value="Thioredoxin_2"/>
    <property type="match status" value="1"/>
</dbReference>
<comment type="similarity">
    <text evidence="2 7">Belongs to the thioredoxin family. DsbC subfamily.</text>
</comment>
<feature type="domain" description="Thioredoxin-like fold" evidence="9">
    <location>
        <begin position="129"/>
        <end position="251"/>
    </location>
</feature>
<protein>
    <recommendedName>
        <fullName evidence="7">Thiol:disulfide interchange protein</fullName>
    </recommendedName>
</protein>
<dbReference type="InterPro" id="IPR009094">
    <property type="entry name" value="DiS-bond_isomerase_DsbC/G_N_sf"/>
</dbReference>
<dbReference type="OrthoDB" id="12976at2"/>
<evidence type="ECO:0000313" key="11">
    <source>
        <dbReference type="Proteomes" id="UP000321337"/>
    </source>
</evidence>
<proteinExistence type="inferred from homology"/>
<reference evidence="10 11" key="1">
    <citation type="submission" date="2019-07" db="EMBL/GenBank/DDBJ databases">
        <title>Whole genome shotgun sequence of Thiobacillus plumbophilus NBRC 107929.</title>
        <authorList>
            <person name="Hosoyama A."/>
            <person name="Uohara A."/>
            <person name="Ohji S."/>
            <person name="Ichikawa N."/>
        </authorList>
    </citation>
    <scope>NUCLEOTIDE SEQUENCE [LARGE SCALE GENOMIC DNA]</scope>
    <source>
        <strain evidence="10 11">NBRC 107929</strain>
    </source>
</reference>
<comment type="subcellular location">
    <subcellularLocation>
        <location evidence="1 7">Periplasm</location>
    </subcellularLocation>
</comment>
<dbReference type="CDD" id="cd03020">
    <property type="entry name" value="DsbA_DsbC_DsbG"/>
    <property type="match status" value="1"/>
</dbReference>
<name>A0A512LAB3_9PROT</name>
<dbReference type="InterPro" id="IPR012336">
    <property type="entry name" value="Thioredoxin-like_fold"/>
</dbReference>
<dbReference type="InterPro" id="IPR051470">
    <property type="entry name" value="Thiol:disulfide_interchange"/>
</dbReference>
<comment type="caution">
    <text evidence="10">The sequence shown here is derived from an EMBL/GenBank/DDBJ whole genome shotgun (WGS) entry which is preliminary data.</text>
</comment>
<keyword evidence="11" id="KW-1185">Reference proteome</keyword>
<dbReference type="GO" id="GO:0042597">
    <property type="term" value="C:periplasmic space"/>
    <property type="evidence" value="ECO:0007669"/>
    <property type="project" value="UniProtKB-SubCell"/>
</dbReference>
<dbReference type="InterPro" id="IPR033954">
    <property type="entry name" value="DiS-bond_Isoase_DsbC/G"/>
</dbReference>
<keyword evidence="3 7" id="KW-0732">Signal</keyword>
<dbReference type="RefSeq" id="WP_147074320.1">
    <property type="nucleotide sequence ID" value="NZ_AP021884.1"/>
</dbReference>
<evidence type="ECO:0000256" key="6">
    <source>
        <dbReference type="ARBA" id="ARBA00023284"/>
    </source>
</evidence>
<evidence type="ECO:0000259" key="9">
    <source>
        <dbReference type="Pfam" id="PF13098"/>
    </source>
</evidence>
<organism evidence="10 11">
    <name type="scientific">Sulfuriferula plumbiphila</name>
    <dbReference type="NCBI Taxonomy" id="171865"/>
    <lineage>
        <taxon>Bacteria</taxon>
        <taxon>Pseudomonadati</taxon>
        <taxon>Pseudomonadota</taxon>
        <taxon>Betaproteobacteria</taxon>
        <taxon>Nitrosomonadales</taxon>
        <taxon>Sulfuricellaceae</taxon>
        <taxon>Sulfuriferula</taxon>
    </lineage>
</organism>
<dbReference type="Gene3D" id="3.40.30.10">
    <property type="entry name" value="Glutaredoxin"/>
    <property type="match status" value="1"/>
</dbReference>
<dbReference type="PANTHER" id="PTHR35272">
    <property type="entry name" value="THIOL:DISULFIDE INTERCHANGE PROTEIN DSBC-RELATED"/>
    <property type="match status" value="1"/>
</dbReference>
<feature type="domain" description="Disulphide bond isomerase DsbC/G N-terminal" evidence="8">
    <location>
        <begin position="22"/>
        <end position="91"/>
    </location>
</feature>
<evidence type="ECO:0000313" key="10">
    <source>
        <dbReference type="EMBL" id="GEP31392.1"/>
    </source>
</evidence>
<sequence>MKTTDRALLAVALALAGISFDAAAAADETRLLAALQKAHPGTHFTGVSRTPIPGLYEVWMGPNVAFVSNRNLRYLVFGRVFDTKTMTDLTAPRLAQAERLRLVAGDREDIAPAVPVEQLPLADAIKTVRGNASRTVVIFSDPACPYCKRLEPELDKLDNVTIYTFLVPFQGYALPTAVWCAADRQKAWHQTMQRGDQSLLATSPSPTSCAHPLERNLALAQRLKVRGTPTIFYADGRRSDGYVDAAEIESRLVLAASHSPDAGAARQKEAPQ</sequence>
<dbReference type="AlphaFoldDB" id="A0A512LAB3"/>
<evidence type="ECO:0000259" key="8">
    <source>
        <dbReference type="Pfam" id="PF10411"/>
    </source>
</evidence>
<evidence type="ECO:0000256" key="2">
    <source>
        <dbReference type="ARBA" id="ARBA00009813"/>
    </source>
</evidence>
<comment type="function">
    <text evidence="7">Required for disulfide bond formation in some periplasmic proteins. Acts by transferring its disulfide bond to other proteins and is reduced in the process.</text>
</comment>
<dbReference type="Pfam" id="PF10411">
    <property type="entry name" value="DsbC_N"/>
    <property type="match status" value="1"/>
</dbReference>
<keyword evidence="5" id="KW-1015">Disulfide bond</keyword>
<dbReference type="PANTHER" id="PTHR35272:SF3">
    <property type="entry name" value="THIOL:DISULFIDE INTERCHANGE PROTEIN DSBC"/>
    <property type="match status" value="1"/>
</dbReference>
<dbReference type="InterPro" id="IPR018950">
    <property type="entry name" value="DiS-bond_isomerase_DsbC/G_N"/>
</dbReference>
<dbReference type="Gene3D" id="3.10.450.70">
    <property type="entry name" value="Disulphide bond isomerase, DsbC/G, N-terminal"/>
    <property type="match status" value="1"/>
</dbReference>
<accession>A0A512LAB3</accession>
<keyword evidence="6 7" id="KW-0676">Redox-active center</keyword>
<evidence type="ECO:0000256" key="7">
    <source>
        <dbReference type="RuleBase" id="RU364038"/>
    </source>
</evidence>
<dbReference type="SUPFAM" id="SSF52833">
    <property type="entry name" value="Thioredoxin-like"/>
    <property type="match status" value="1"/>
</dbReference>
<gene>
    <name evidence="10" type="ORF">TPL01_25300</name>
</gene>
<feature type="chain" id="PRO_5022268152" description="Thiol:disulfide interchange protein" evidence="7">
    <location>
        <begin position="25"/>
        <end position="272"/>
    </location>
</feature>
<evidence type="ECO:0000256" key="3">
    <source>
        <dbReference type="ARBA" id="ARBA00022729"/>
    </source>
</evidence>
<dbReference type="EMBL" id="BKAD01000029">
    <property type="protein sequence ID" value="GEP31392.1"/>
    <property type="molecule type" value="Genomic_DNA"/>
</dbReference>
<evidence type="ECO:0000256" key="5">
    <source>
        <dbReference type="ARBA" id="ARBA00023157"/>
    </source>
</evidence>
<evidence type="ECO:0000256" key="1">
    <source>
        <dbReference type="ARBA" id="ARBA00004418"/>
    </source>
</evidence>
<evidence type="ECO:0000256" key="4">
    <source>
        <dbReference type="ARBA" id="ARBA00022764"/>
    </source>
</evidence>
<keyword evidence="4 7" id="KW-0574">Periplasm</keyword>
<dbReference type="InterPro" id="IPR036249">
    <property type="entry name" value="Thioredoxin-like_sf"/>
</dbReference>
<feature type="signal peptide" evidence="7">
    <location>
        <begin position="1"/>
        <end position="24"/>
    </location>
</feature>
<dbReference type="Proteomes" id="UP000321337">
    <property type="component" value="Unassembled WGS sequence"/>
</dbReference>